<evidence type="ECO:0000256" key="1">
    <source>
        <dbReference type="SAM" id="MobiDB-lite"/>
    </source>
</evidence>
<evidence type="ECO:0000313" key="4">
    <source>
        <dbReference type="Proteomes" id="UP001459277"/>
    </source>
</evidence>
<feature type="domain" description="MULE transposase" evidence="2">
    <location>
        <begin position="371"/>
        <end position="419"/>
    </location>
</feature>
<evidence type="ECO:0000259" key="2">
    <source>
        <dbReference type="Pfam" id="PF10551"/>
    </source>
</evidence>
<feature type="region of interest" description="Disordered" evidence="1">
    <location>
        <begin position="138"/>
        <end position="162"/>
    </location>
</feature>
<dbReference type="InterPro" id="IPR018289">
    <property type="entry name" value="MULE_transposase_dom"/>
</dbReference>
<dbReference type="EMBL" id="JAZDWU010000007">
    <property type="protein sequence ID" value="KAK9997657.1"/>
    <property type="molecule type" value="Genomic_DNA"/>
</dbReference>
<sequence>MMIHRKLKTLKDLKMKIMEELNLNPACYDIKIIYCYLQQVLHEWINYGYMAIKEDKHVKIMFNRIHKMPQINAAELYVSSMPLAEVDAEEVRQTTTSLQFTTLNDGCTTMGGHTMGGYTLSSQDYAVNIGETLQPQETHLREEDEDDDHAANNGENLDDMDEYEERIERGDFDKDVDDHELVPNFEEENMEYHAEGDANDDIGIQHDTNMTIAYTPPTESFYANTWENMVNPSHLQIPFVSTWEDGLHFSKGVTFANKEAVKCTLIIYVAKDNRNFTIRRSTKTKLCAACIDTNCKWYVGAFMKAKLNEIGGKLRQDHTAILINSRTSYILSMIISFLTIRDIAGTTLLHYVFWAFAPCIAAFRYCRPVNSIDGTRLYGKYRGVLMIAMATNANQKVLPLAFTVVDKESGPSWGWFLECLRISIRHVIPDEGICIAKWLRGDDGSLRALALKAGYATHEAKFESIMQTIKDVEIDALRRVDLDDDHLERYMPYTYLMSEDLDK</sequence>
<dbReference type="PANTHER" id="PTHR31973:SF195">
    <property type="entry name" value="MUDR FAMILY TRANSPOSASE"/>
    <property type="match status" value="1"/>
</dbReference>
<name>A0AAW2CJD6_9ROSI</name>
<dbReference type="PANTHER" id="PTHR31973">
    <property type="entry name" value="POLYPROTEIN, PUTATIVE-RELATED"/>
    <property type="match status" value="1"/>
</dbReference>
<gene>
    <name evidence="3" type="ORF">SO802_022343</name>
</gene>
<keyword evidence="4" id="KW-1185">Reference proteome</keyword>
<dbReference type="Pfam" id="PF10551">
    <property type="entry name" value="MULE"/>
    <property type="match status" value="1"/>
</dbReference>
<comment type="caution">
    <text evidence="3">The sequence shown here is derived from an EMBL/GenBank/DDBJ whole genome shotgun (WGS) entry which is preliminary data.</text>
</comment>
<reference evidence="3 4" key="1">
    <citation type="submission" date="2024-01" db="EMBL/GenBank/DDBJ databases">
        <title>A telomere-to-telomere, gap-free genome of sweet tea (Lithocarpus litseifolius).</title>
        <authorList>
            <person name="Zhou J."/>
        </authorList>
    </citation>
    <scope>NUCLEOTIDE SEQUENCE [LARGE SCALE GENOMIC DNA]</scope>
    <source>
        <strain evidence="3">Zhou-2022a</strain>
        <tissue evidence="3">Leaf</tissue>
    </source>
</reference>
<evidence type="ECO:0000313" key="3">
    <source>
        <dbReference type="EMBL" id="KAK9997657.1"/>
    </source>
</evidence>
<dbReference type="AlphaFoldDB" id="A0AAW2CJD6"/>
<organism evidence="3 4">
    <name type="scientific">Lithocarpus litseifolius</name>
    <dbReference type="NCBI Taxonomy" id="425828"/>
    <lineage>
        <taxon>Eukaryota</taxon>
        <taxon>Viridiplantae</taxon>
        <taxon>Streptophyta</taxon>
        <taxon>Embryophyta</taxon>
        <taxon>Tracheophyta</taxon>
        <taxon>Spermatophyta</taxon>
        <taxon>Magnoliopsida</taxon>
        <taxon>eudicotyledons</taxon>
        <taxon>Gunneridae</taxon>
        <taxon>Pentapetalae</taxon>
        <taxon>rosids</taxon>
        <taxon>fabids</taxon>
        <taxon>Fagales</taxon>
        <taxon>Fagaceae</taxon>
        <taxon>Lithocarpus</taxon>
    </lineage>
</organism>
<protein>
    <recommendedName>
        <fullName evidence="2">MULE transposase domain-containing protein</fullName>
    </recommendedName>
</protein>
<proteinExistence type="predicted"/>
<accession>A0AAW2CJD6</accession>
<dbReference type="Proteomes" id="UP001459277">
    <property type="component" value="Unassembled WGS sequence"/>
</dbReference>